<keyword evidence="1" id="KW-0175">Coiled coil</keyword>
<evidence type="ECO:0000313" key="3">
    <source>
        <dbReference type="EMBL" id="MSR92545.1"/>
    </source>
</evidence>
<dbReference type="InterPro" id="IPR051943">
    <property type="entry name" value="TRAFAC_Dynamin-like_GTPase"/>
</dbReference>
<dbReference type="SUPFAM" id="SSF52540">
    <property type="entry name" value="P-loop containing nucleoside triphosphate hydrolases"/>
    <property type="match status" value="1"/>
</dbReference>
<dbReference type="Pfam" id="PF00350">
    <property type="entry name" value="Dynamin_N"/>
    <property type="match status" value="1"/>
</dbReference>
<dbReference type="Gene3D" id="3.40.50.300">
    <property type="entry name" value="P-loop containing nucleotide triphosphate hydrolases"/>
    <property type="match status" value="2"/>
</dbReference>
<protein>
    <recommendedName>
        <fullName evidence="2">Dynamin N-terminal domain-containing protein</fullName>
    </recommendedName>
</protein>
<name>A0A7X2N0Q2_9CLOT</name>
<keyword evidence="4" id="KW-1185">Reference proteome</keyword>
<evidence type="ECO:0000313" key="4">
    <source>
        <dbReference type="Proteomes" id="UP000460287"/>
    </source>
</evidence>
<dbReference type="PANTHER" id="PTHR43681:SF1">
    <property type="entry name" value="SARCALUMENIN"/>
    <property type="match status" value="1"/>
</dbReference>
<dbReference type="InterPro" id="IPR027417">
    <property type="entry name" value="P-loop_NTPase"/>
</dbReference>
<dbReference type="InterPro" id="IPR045063">
    <property type="entry name" value="Dynamin_N"/>
</dbReference>
<comment type="caution">
    <text evidence="3">The sequence shown here is derived from an EMBL/GenBank/DDBJ whole genome shotgun (WGS) entry which is preliminary data.</text>
</comment>
<dbReference type="EMBL" id="VULX01000035">
    <property type="protein sequence ID" value="MSR92545.1"/>
    <property type="molecule type" value="Genomic_DNA"/>
</dbReference>
<evidence type="ECO:0000259" key="2">
    <source>
        <dbReference type="Pfam" id="PF00350"/>
    </source>
</evidence>
<accession>A0A7X2N0Q2</accession>
<feature type="coiled-coil region" evidence="1">
    <location>
        <begin position="26"/>
        <end position="57"/>
    </location>
</feature>
<feature type="domain" description="Dynamin N-terminal" evidence="2">
    <location>
        <begin position="91"/>
        <end position="275"/>
    </location>
</feature>
<reference evidence="3 4" key="1">
    <citation type="submission" date="2019-08" db="EMBL/GenBank/DDBJ databases">
        <title>In-depth cultivation of the pig gut microbiome towards novel bacterial diversity and tailored functional studies.</title>
        <authorList>
            <person name="Wylensek D."/>
            <person name="Hitch T.C.A."/>
            <person name="Clavel T."/>
        </authorList>
    </citation>
    <scope>NUCLEOTIDE SEQUENCE [LARGE SCALE GENOMIC DNA]</scope>
    <source>
        <strain evidence="3 4">WCA-383-APC-5B</strain>
    </source>
</reference>
<dbReference type="AlphaFoldDB" id="A0A7X2N0Q2"/>
<sequence>MKCLLENSSADKLSEEMSELFGKFILQSKRIELTKAKEELKEKAEIVDRYMKQLNLKNKGEISRNFEIKLKEIRGSFANSYDKVNDKFMLFIVGNGKVGKSTLINALIGEEAAETNFLPTTWKIDVYYPDDGTNEAVVVYKDGQVKKMKTEMAKALVKEEEDRTKESKKKINNLKNKILVKLDTKEKRDEMLEKITRDNLYTSNIAEVHWPVKTNWLLEQCLLVDTPGLAQYLNDTKQIGSIKDYYYKADGVLWLLDGQTLSNSNTSNKIDELEELLNNVGGIRENIIGIINRIDLIEKDKGEEGKNKVIDEANKLFGNSFINIIPVSAKLAFEGVTGEKDNEKIEKSNIKKLQEAIKNIFILKADEIKNNAKDQKSREILIRTKNIIDDNRKKIGNLKRVYDEKMQFYDENIRKFNESIDVELNKMFNSYLKGVKSRVNIYVGELSEGKGIEFIKNKIYDTNELTSRINSLLSIKGKEAKRTFENWHKEAYISEYKYINDIIRVNVAVDVKSTMNLAGLNDIKIFTPSQEDDLISVLGNLWGKLKFFFQKASIINKLNITISEQCEIISNQIMKKFREEASNNKKICEEKLRKSFEQLVMPLSEIDEYFEKINEFEIDIFKEQEALKLKDLL</sequence>
<gene>
    <name evidence="3" type="ORF">FYJ33_14490</name>
</gene>
<dbReference type="Proteomes" id="UP000460287">
    <property type="component" value="Unassembled WGS sequence"/>
</dbReference>
<evidence type="ECO:0000256" key="1">
    <source>
        <dbReference type="SAM" id="Coils"/>
    </source>
</evidence>
<dbReference type="PANTHER" id="PTHR43681">
    <property type="entry name" value="TRANSMEMBRANE GTPASE FZO"/>
    <property type="match status" value="1"/>
</dbReference>
<organism evidence="3 4">
    <name type="scientific">Inconstantimicrobium porci</name>
    <dbReference type="NCBI Taxonomy" id="2652291"/>
    <lineage>
        <taxon>Bacteria</taxon>
        <taxon>Bacillati</taxon>
        <taxon>Bacillota</taxon>
        <taxon>Clostridia</taxon>
        <taxon>Eubacteriales</taxon>
        <taxon>Clostridiaceae</taxon>
        <taxon>Inconstantimicrobium</taxon>
    </lineage>
</organism>
<proteinExistence type="predicted"/>
<dbReference type="RefSeq" id="WP_154532544.1">
    <property type="nucleotide sequence ID" value="NZ_VULX01000035.1"/>
</dbReference>